<dbReference type="InterPro" id="IPR001353">
    <property type="entry name" value="Proteasome_sua/b"/>
</dbReference>
<dbReference type="EMBL" id="CASHTH010002751">
    <property type="protein sequence ID" value="CAI8034681.1"/>
    <property type="molecule type" value="Genomic_DNA"/>
</dbReference>
<comment type="similarity">
    <text evidence="6">Belongs to the peptidase T1B family.</text>
</comment>
<dbReference type="PANTHER" id="PTHR32194:SF2">
    <property type="entry name" value="PROTEASOME SUBUNIT BETA TYPE-1"/>
    <property type="match status" value="1"/>
</dbReference>
<dbReference type="GO" id="GO:0005839">
    <property type="term" value="C:proteasome core complex"/>
    <property type="evidence" value="ECO:0007669"/>
    <property type="project" value="InterPro"/>
</dbReference>
<comment type="subunit">
    <text evidence="6">Component of the proteasome complex.</text>
</comment>
<name>A0AA35STG6_GEOBA</name>
<dbReference type="InterPro" id="IPR029055">
    <property type="entry name" value="Ntn_hydrolases_N"/>
</dbReference>
<comment type="function">
    <text evidence="6">Component of the proteasome, a multicatalytic proteinase complex which is characterized by its ability to cleave peptides with Arg, Phe, Tyr, Leu, and Glu adjacent to the leaving group at neutral or slightly basic pH. The proteasome has an ATP-dependent proteolytic activity.</text>
</comment>
<dbReference type="Proteomes" id="UP001174909">
    <property type="component" value="Unassembled WGS sequence"/>
</dbReference>
<dbReference type="Gene3D" id="3.60.20.10">
    <property type="entry name" value="Glutamine Phosphoribosylpyrophosphate, subunit 1, domain 1"/>
    <property type="match status" value="1"/>
</dbReference>
<evidence type="ECO:0000256" key="5">
    <source>
        <dbReference type="ARBA" id="ARBA00049625"/>
    </source>
</evidence>
<evidence type="ECO:0000256" key="6">
    <source>
        <dbReference type="RuleBase" id="RU004203"/>
    </source>
</evidence>
<evidence type="ECO:0000313" key="7">
    <source>
        <dbReference type="EMBL" id="CAI8034681.1"/>
    </source>
</evidence>
<dbReference type="CDD" id="cd03758">
    <property type="entry name" value="proteasome_beta_type_2"/>
    <property type="match status" value="1"/>
</dbReference>
<dbReference type="InterPro" id="IPR023333">
    <property type="entry name" value="Proteasome_suB-type"/>
</dbReference>
<dbReference type="Pfam" id="PF00227">
    <property type="entry name" value="Proteasome"/>
    <property type="match status" value="1"/>
</dbReference>
<evidence type="ECO:0000256" key="1">
    <source>
        <dbReference type="ARBA" id="ARBA00011656"/>
    </source>
</evidence>
<evidence type="ECO:0000313" key="8">
    <source>
        <dbReference type="Proteomes" id="UP001174909"/>
    </source>
</evidence>
<dbReference type="PANTHER" id="PTHR32194">
    <property type="entry name" value="METALLOPROTEASE TLDD"/>
    <property type="match status" value="1"/>
</dbReference>
<evidence type="ECO:0000256" key="2">
    <source>
        <dbReference type="ARBA" id="ARBA00022490"/>
    </source>
</evidence>
<comment type="function">
    <text evidence="5">Non-catalytic component of the 20S core proteasome complex involved in the proteolytic degradation of most intracellular proteins. This complex plays numerous essential roles within the cell by associating with different regulatory particles. Associated with two 19S regulatory particles, forms the 26S proteasome and thus participates in the ATP-dependent degradation of ubiquitinated proteins. The 26S proteasome plays a key role in the maintenance of protein homeostasis by removing misfolded or damaged proteins that could impair cellular functions, and by removing proteins whose functions are no longer required. Associated with the PA200 or PA28, the 20S proteasome mediates ubiquitin-independent protein degradation. This type of proteolysis is required in several pathways including spermatogenesis (20S-PA200 complex) or generation of a subset of MHC class I-presented antigenic peptides (20S-PA28 complex).</text>
</comment>
<accession>A0AA35STG6</accession>
<dbReference type="PROSITE" id="PS51476">
    <property type="entry name" value="PROTEASOME_BETA_2"/>
    <property type="match status" value="1"/>
</dbReference>
<gene>
    <name evidence="7" type="ORF">GBAR_LOCUS19501</name>
</gene>
<evidence type="ECO:0000256" key="4">
    <source>
        <dbReference type="ARBA" id="ARBA00023242"/>
    </source>
</evidence>
<comment type="caution">
    <text evidence="7">The sequence shown here is derived from an EMBL/GenBank/DDBJ whole genome shotgun (WGS) entry which is preliminary data.</text>
</comment>
<keyword evidence="3 6" id="KW-0647">Proteasome</keyword>
<evidence type="ECO:0000256" key="3">
    <source>
        <dbReference type="ARBA" id="ARBA00022942"/>
    </source>
</evidence>
<organism evidence="7 8">
    <name type="scientific">Geodia barretti</name>
    <name type="common">Barrett's horny sponge</name>
    <dbReference type="NCBI Taxonomy" id="519541"/>
    <lineage>
        <taxon>Eukaryota</taxon>
        <taxon>Metazoa</taxon>
        <taxon>Porifera</taxon>
        <taxon>Demospongiae</taxon>
        <taxon>Heteroscleromorpha</taxon>
        <taxon>Tetractinellida</taxon>
        <taxon>Astrophorina</taxon>
        <taxon>Geodiidae</taxon>
        <taxon>Geodia</taxon>
    </lineage>
</organism>
<sequence>MAGGMECLIGMKFDSFVILAHDNSAGRSVLMMKQDQDKLVRLDDRLGMVVCGEAGDTAYFGEYIQKNVALYRVRNGYELSPHAAANFTRLELAESIRSRSPQAVNLLLGGFDAKEAKTHLYYLDYLGTMADVPYGAHGYGSYFTLGTLDRYHRPDMSEEEGVHLLEKCVREIQLRFLINLASFSYYIISTEGFSDRRIITVGDIKTADKMTSETPAAMATS</sequence>
<dbReference type="AlphaFoldDB" id="A0AA35STG6"/>
<protein>
    <recommendedName>
        <fullName evidence="6">Proteasome subunit beta</fullName>
    </recommendedName>
</protein>
<comment type="subcellular location">
    <subcellularLocation>
        <location evidence="6">Cytoplasm</location>
    </subcellularLocation>
    <subcellularLocation>
        <location evidence="6">Nucleus</location>
    </subcellularLocation>
</comment>
<dbReference type="SUPFAM" id="SSF56235">
    <property type="entry name" value="N-terminal nucleophile aminohydrolases (Ntn hydrolases)"/>
    <property type="match status" value="1"/>
</dbReference>
<reference evidence="7" key="1">
    <citation type="submission" date="2023-03" db="EMBL/GenBank/DDBJ databases">
        <authorList>
            <person name="Steffen K."/>
            <person name="Cardenas P."/>
        </authorList>
    </citation>
    <scope>NUCLEOTIDE SEQUENCE</scope>
</reference>
<dbReference type="GO" id="GO:0005737">
    <property type="term" value="C:cytoplasm"/>
    <property type="evidence" value="ECO:0007669"/>
    <property type="project" value="UniProtKB-SubCell"/>
</dbReference>
<dbReference type="InterPro" id="IPR035206">
    <property type="entry name" value="Proteasome_beta2"/>
</dbReference>
<keyword evidence="8" id="KW-1185">Reference proteome</keyword>
<dbReference type="FunFam" id="3.60.20.10:FF:000008">
    <property type="entry name" value="Proteasome subunit beta type-4"/>
    <property type="match status" value="1"/>
</dbReference>
<keyword evidence="4 6" id="KW-0539">Nucleus</keyword>
<comment type="subunit">
    <text evidence="1">The 26S proteasome consists of a 20S proteasome core and two 19S regulatory subunits. The 20S proteasome core is a barrel-shaped complex made of 28 subunits that are arranged in four stacked rings. The two outer rings are each formed by seven alpha subunits, and the two inner rings are formed by seven beta subunits. The proteolytic activity is exerted by three beta-subunits PSMB5, PSMB6 and PSMB7.</text>
</comment>
<dbReference type="GO" id="GO:0005634">
    <property type="term" value="C:nucleus"/>
    <property type="evidence" value="ECO:0007669"/>
    <property type="project" value="UniProtKB-SubCell"/>
</dbReference>
<dbReference type="GO" id="GO:0010498">
    <property type="term" value="P:proteasomal protein catabolic process"/>
    <property type="evidence" value="ECO:0007669"/>
    <property type="project" value="InterPro"/>
</dbReference>
<proteinExistence type="inferred from homology"/>
<keyword evidence="2 6" id="KW-0963">Cytoplasm</keyword>